<sequence length="371" mass="38974">MRFGAIVAVMASTCALAVRATPFPQATQCGPGAGQGLYHCDNGVLKQGPGPNVPKPPPPTTPLPPTTPQPPPTGGAPPANPGGRTLQVVNKCAQDIWIGMQGNPLPKDGGFFLPKGQTENVSLPPRWTAGRLWARTACETVNGRLVCATGDCGSEFNGFGVACKGIGGQAPATLAEFTLQDGGQTDFYDLSNVDGYNVGVNIEAFGQTVNNPDLGKFNCGNPATTTTTSQRCPAELKMTDKTGTTSCAAIHAAAHNAAQRSKFPALQAIFNNANTLSLVSCSCDCGPDCGCTNPASKHCCSPYNNDPREAGGKCRVEEWPRSTAPGAGSTFPARYDEVFKSQCPDAYSWQFDDHQSTYQCLLANYRVTFCP</sequence>
<dbReference type="InterPro" id="IPR001938">
    <property type="entry name" value="Thaumatin"/>
</dbReference>
<dbReference type="Proteomes" id="UP000318582">
    <property type="component" value="Unassembled WGS sequence"/>
</dbReference>
<dbReference type="PROSITE" id="PS51367">
    <property type="entry name" value="THAUMATIN_2"/>
    <property type="match status" value="1"/>
</dbReference>
<dbReference type="STRING" id="109895.A0A507DWK4"/>
<evidence type="ECO:0000313" key="3">
    <source>
        <dbReference type="EMBL" id="TPX55555.1"/>
    </source>
</evidence>
<proteinExistence type="predicted"/>
<accession>A0A507DWK4</accession>
<reference evidence="3 4" key="1">
    <citation type="journal article" date="2019" name="Sci. Rep.">
        <title>Comparative genomics of chytrid fungi reveal insights into the obligate biotrophic and pathogenic lifestyle of Synchytrium endobioticum.</title>
        <authorList>
            <person name="van de Vossenberg B.T.L.H."/>
            <person name="Warris S."/>
            <person name="Nguyen H.D.T."/>
            <person name="van Gent-Pelzer M.P.E."/>
            <person name="Joly D.L."/>
            <person name="van de Geest H.C."/>
            <person name="Bonants P.J.M."/>
            <person name="Smith D.S."/>
            <person name="Levesque C.A."/>
            <person name="van der Lee T.A.J."/>
        </authorList>
    </citation>
    <scope>NUCLEOTIDE SEQUENCE [LARGE SCALE GENOMIC DNA]</scope>
    <source>
        <strain evidence="3 4">CBS 809.83</strain>
    </source>
</reference>
<evidence type="ECO:0000256" key="2">
    <source>
        <dbReference type="SAM" id="SignalP"/>
    </source>
</evidence>
<feature type="signal peptide" evidence="2">
    <location>
        <begin position="1"/>
        <end position="20"/>
    </location>
</feature>
<name>A0A507DWK4_9FUNG</name>
<dbReference type="AlphaFoldDB" id="A0A507DWK4"/>
<organism evidence="3 4">
    <name type="scientific">Powellomyces hirtus</name>
    <dbReference type="NCBI Taxonomy" id="109895"/>
    <lineage>
        <taxon>Eukaryota</taxon>
        <taxon>Fungi</taxon>
        <taxon>Fungi incertae sedis</taxon>
        <taxon>Chytridiomycota</taxon>
        <taxon>Chytridiomycota incertae sedis</taxon>
        <taxon>Chytridiomycetes</taxon>
        <taxon>Spizellomycetales</taxon>
        <taxon>Powellomycetaceae</taxon>
        <taxon>Powellomyces</taxon>
    </lineage>
</organism>
<feature type="compositionally biased region" description="Pro residues" evidence="1">
    <location>
        <begin position="51"/>
        <end position="80"/>
    </location>
</feature>
<evidence type="ECO:0008006" key="5">
    <source>
        <dbReference type="Google" id="ProtNLM"/>
    </source>
</evidence>
<feature type="chain" id="PRO_5021491498" description="Thaumatin-like protein" evidence="2">
    <location>
        <begin position="21"/>
        <end position="371"/>
    </location>
</feature>
<dbReference type="PANTHER" id="PTHR31013:SF12">
    <property type="entry name" value="PATHOGENESIS-RELATED PROTEIN 5-LIKE"/>
    <property type="match status" value="1"/>
</dbReference>
<keyword evidence="4" id="KW-1185">Reference proteome</keyword>
<dbReference type="EMBL" id="QEAQ01000104">
    <property type="protein sequence ID" value="TPX55555.1"/>
    <property type="molecule type" value="Genomic_DNA"/>
</dbReference>
<dbReference type="PANTHER" id="PTHR31013">
    <property type="entry name" value="THAUMATIN FAMILY PROTEIN-RELATED"/>
    <property type="match status" value="1"/>
</dbReference>
<dbReference type="SUPFAM" id="SSF49870">
    <property type="entry name" value="Osmotin, thaumatin-like protein"/>
    <property type="match status" value="1"/>
</dbReference>
<keyword evidence="2" id="KW-0732">Signal</keyword>
<dbReference type="SMART" id="SM00205">
    <property type="entry name" value="THN"/>
    <property type="match status" value="1"/>
</dbReference>
<evidence type="ECO:0000313" key="4">
    <source>
        <dbReference type="Proteomes" id="UP000318582"/>
    </source>
</evidence>
<dbReference type="Pfam" id="PF00314">
    <property type="entry name" value="Thaumatin"/>
    <property type="match status" value="1"/>
</dbReference>
<evidence type="ECO:0000256" key="1">
    <source>
        <dbReference type="SAM" id="MobiDB-lite"/>
    </source>
</evidence>
<protein>
    <recommendedName>
        <fullName evidence="5">Thaumatin-like protein</fullName>
    </recommendedName>
</protein>
<dbReference type="Gene3D" id="2.60.110.10">
    <property type="entry name" value="Thaumatin"/>
    <property type="match status" value="1"/>
</dbReference>
<dbReference type="PRINTS" id="PR00347">
    <property type="entry name" value="THAUMATIN"/>
</dbReference>
<dbReference type="InterPro" id="IPR037176">
    <property type="entry name" value="Osmotin/thaumatin-like_sf"/>
</dbReference>
<comment type="caution">
    <text evidence="3">The sequence shown here is derived from an EMBL/GenBank/DDBJ whole genome shotgun (WGS) entry which is preliminary data.</text>
</comment>
<feature type="region of interest" description="Disordered" evidence="1">
    <location>
        <begin position="41"/>
        <end position="83"/>
    </location>
</feature>
<gene>
    <name evidence="3" type="ORF">PhCBS80983_g05225</name>
</gene>